<feature type="compositionally biased region" description="Low complexity" evidence="5">
    <location>
        <begin position="17"/>
        <end position="26"/>
    </location>
</feature>
<dbReference type="PANTHER" id="PTHR33823:SF4">
    <property type="entry name" value="GENERAL STRESS PROTEIN 16O"/>
    <property type="match status" value="1"/>
</dbReference>
<gene>
    <name evidence="7" type="ORF">ACFFRO_09100</name>
</gene>
<dbReference type="EMBL" id="JBHMAR010000007">
    <property type="protein sequence ID" value="MFB9735288.1"/>
    <property type="molecule type" value="Genomic_DNA"/>
</dbReference>
<evidence type="ECO:0000256" key="2">
    <source>
        <dbReference type="ARBA" id="ARBA00022771"/>
    </source>
</evidence>
<dbReference type="RefSeq" id="WP_385858603.1">
    <property type="nucleotide sequence ID" value="NZ_JBHMAR010000007.1"/>
</dbReference>
<reference evidence="7 8" key="1">
    <citation type="submission" date="2024-09" db="EMBL/GenBank/DDBJ databases">
        <authorList>
            <person name="Sun Q."/>
            <person name="Mori K."/>
        </authorList>
    </citation>
    <scope>NUCLEOTIDE SEQUENCE [LARGE SCALE GENOMIC DNA]</scope>
    <source>
        <strain evidence="7 8">JCM 10918</strain>
    </source>
</reference>
<organism evidence="7 8">
    <name type="scientific">Streptomyces thermocoprophilus</name>
    <dbReference type="NCBI Taxonomy" id="78356"/>
    <lineage>
        <taxon>Bacteria</taxon>
        <taxon>Bacillati</taxon>
        <taxon>Actinomycetota</taxon>
        <taxon>Actinomycetes</taxon>
        <taxon>Kitasatosporales</taxon>
        <taxon>Streptomycetaceae</taxon>
        <taxon>Streptomyces</taxon>
    </lineage>
</organism>
<feature type="region of interest" description="Disordered" evidence="5">
    <location>
        <begin position="1"/>
        <end position="64"/>
    </location>
</feature>
<sequence length="215" mass="22942">MNHLTADVDDLTAGTDGRTVGVDGRTAGVGGRTAGVGGRTVGTDGRTAGVDGRTAGVDGRTAGVGGRTVGVDDLTVGTDGRTVGMSDRTPAAGRRAPVRPAAAHLSAEDLAALRENLNEQRAFRREQLRRLAGPVTSRDEDLLRQRTAGQIEVHIRLVALARMVLSDVEDALRRMDDGFYGSCLLCRRPIDRERLSIVPQARYCARCRQAEEARP</sequence>
<name>A0ABV5VBU3_9ACTN</name>
<feature type="compositionally biased region" description="Gly residues" evidence="5">
    <location>
        <begin position="27"/>
        <end position="40"/>
    </location>
</feature>
<evidence type="ECO:0000256" key="4">
    <source>
        <dbReference type="PROSITE-ProRule" id="PRU00510"/>
    </source>
</evidence>
<evidence type="ECO:0000259" key="6">
    <source>
        <dbReference type="Pfam" id="PF01258"/>
    </source>
</evidence>
<dbReference type="Pfam" id="PF01258">
    <property type="entry name" value="zf-dskA_traR"/>
    <property type="match status" value="1"/>
</dbReference>
<dbReference type="InterPro" id="IPR000962">
    <property type="entry name" value="Znf_DskA_TraR"/>
</dbReference>
<evidence type="ECO:0000256" key="5">
    <source>
        <dbReference type="SAM" id="MobiDB-lite"/>
    </source>
</evidence>
<dbReference type="Proteomes" id="UP001589703">
    <property type="component" value="Unassembled WGS sequence"/>
</dbReference>
<evidence type="ECO:0000256" key="1">
    <source>
        <dbReference type="ARBA" id="ARBA00022723"/>
    </source>
</evidence>
<keyword evidence="3" id="KW-0862">Zinc</keyword>
<dbReference type="PANTHER" id="PTHR33823">
    <property type="entry name" value="RNA POLYMERASE-BINDING TRANSCRIPTION FACTOR DKSA-RELATED"/>
    <property type="match status" value="1"/>
</dbReference>
<feature type="domain" description="Zinc finger DksA/TraR C4-type" evidence="6">
    <location>
        <begin position="180"/>
        <end position="212"/>
    </location>
</feature>
<feature type="zinc finger region" description="dksA C4-type" evidence="4">
    <location>
        <begin position="183"/>
        <end position="207"/>
    </location>
</feature>
<keyword evidence="8" id="KW-1185">Reference proteome</keyword>
<keyword evidence="2" id="KW-0863">Zinc-finger</keyword>
<evidence type="ECO:0000313" key="7">
    <source>
        <dbReference type="EMBL" id="MFB9735288.1"/>
    </source>
</evidence>
<dbReference type="SUPFAM" id="SSF57716">
    <property type="entry name" value="Glucocorticoid receptor-like (DNA-binding domain)"/>
    <property type="match status" value="1"/>
</dbReference>
<dbReference type="Gene3D" id="1.20.120.910">
    <property type="entry name" value="DksA, coiled-coil domain"/>
    <property type="match status" value="1"/>
</dbReference>
<accession>A0ABV5VBU3</accession>
<dbReference type="PROSITE" id="PS51128">
    <property type="entry name" value="ZF_DKSA_2"/>
    <property type="match status" value="1"/>
</dbReference>
<keyword evidence="1" id="KW-0479">Metal-binding</keyword>
<comment type="caution">
    <text evidence="7">The sequence shown here is derived from an EMBL/GenBank/DDBJ whole genome shotgun (WGS) entry which is preliminary data.</text>
</comment>
<proteinExistence type="predicted"/>
<evidence type="ECO:0000256" key="3">
    <source>
        <dbReference type="ARBA" id="ARBA00022833"/>
    </source>
</evidence>
<feature type="compositionally biased region" description="Low complexity" evidence="5">
    <location>
        <begin position="41"/>
        <end position="61"/>
    </location>
</feature>
<protein>
    <submittedName>
        <fullName evidence="7">TraR/DksA family transcriptional regulator</fullName>
    </submittedName>
</protein>
<evidence type="ECO:0000313" key="8">
    <source>
        <dbReference type="Proteomes" id="UP001589703"/>
    </source>
</evidence>
<feature type="region of interest" description="Disordered" evidence="5">
    <location>
        <begin position="77"/>
        <end position="100"/>
    </location>
</feature>